<dbReference type="OrthoDB" id="2288259at2759"/>
<dbReference type="EMBL" id="CBTN010000015">
    <property type="protein sequence ID" value="CDH52953.1"/>
    <property type="molecule type" value="Genomic_DNA"/>
</dbReference>
<sequence length="74" mass="8758">MDITKQQALCMFHCEEYNDDNVARLQKWLDEMKDLELCYRHDPTDPILVTKRAMKNNPDKYCSYKSLEDAGKQA</sequence>
<gene>
    <name evidence="1" type="ORF">LCOR_04373.1</name>
</gene>
<accession>A0A068RS04</accession>
<name>A0A068RS04_9FUNG</name>
<organism evidence="1 2">
    <name type="scientific">Lichtheimia corymbifera JMRC:FSU:9682</name>
    <dbReference type="NCBI Taxonomy" id="1263082"/>
    <lineage>
        <taxon>Eukaryota</taxon>
        <taxon>Fungi</taxon>
        <taxon>Fungi incertae sedis</taxon>
        <taxon>Mucoromycota</taxon>
        <taxon>Mucoromycotina</taxon>
        <taxon>Mucoromycetes</taxon>
        <taxon>Mucorales</taxon>
        <taxon>Lichtheimiaceae</taxon>
        <taxon>Lichtheimia</taxon>
    </lineage>
</organism>
<reference evidence="1" key="1">
    <citation type="submission" date="2013-08" db="EMBL/GenBank/DDBJ databases">
        <title>Gene expansion shapes genome architecture in the human pathogen Lichtheimia corymbifera: an evolutionary genomics analysis in the ancient terrestrial Mucorales (Mucoromycotina).</title>
        <authorList>
            <person name="Schwartze V.U."/>
            <person name="Winter S."/>
            <person name="Shelest E."/>
            <person name="Marcet-Houben M."/>
            <person name="Horn F."/>
            <person name="Wehner S."/>
            <person name="Hoffmann K."/>
            <person name="Riege K."/>
            <person name="Sammeth M."/>
            <person name="Nowrousian M."/>
            <person name="Valiante V."/>
            <person name="Linde J."/>
            <person name="Jacobsen I.D."/>
            <person name="Marz M."/>
            <person name="Brakhage A.A."/>
            <person name="Gabaldon T."/>
            <person name="Bocker S."/>
            <person name="Voigt K."/>
        </authorList>
    </citation>
    <scope>NUCLEOTIDE SEQUENCE [LARGE SCALE GENOMIC DNA]</scope>
    <source>
        <strain evidence="1">FSU 9682</strain>
    </source>
</reference>
<comment type="caution">
    <text evidence="1">The sequence shown here is derived from an EMBL/GenBank/DDBJ whole genome shotgun (WGS) entry which is preliminary data.</text>
</comment>
<dbReference type="VEuPathDB" id="FungiDB:LCOR_04373.1"/>
<protein>
    <submittedName>
        <fullName evidence="1">Uncharacterized protein</fullName>
    </submittedName>
</protein>
<keyword evidence="2" id="KW-1185">Reference proteome</keyword>
<evidence type="ECO:0000313" key="1">
    <source>
        <dbReference type="EMBL" id="CDH52953.1"/>
    </source>
</evidence>
<proteinExistence type="predicted"/>
<dbReference type="Proteomes" id="UP000027586">
    <property type="component" value="Unassembled WGS sequence"/>
</dbReference>
<dbReference type="AlphaFoldDB" id="A0A068RS04"/>
<evidence type="ECO:0000313" key="2">
    <source>
        <dbReference type="Proteomes" id="UP000027586"/>
    </source>
</evidence>